<keyword evidence="2" id="KW-1133">Transmembrane helix</keyword>
<feature type="domain" description="Endonuclease/exonuclease/phosphatase" evidence="3">
    <location>
        <begin position="101"/>
        <end position="308"/>
    </location>
</feature>
<sequence>MWFIITSIILLIASVIPYLPLTHWFFRFFEFGKIQILVLQTITLTLSLVFIEESQISIRTLQLLTFTSILFHIATLYKYTSFYKTIQKDKSDISSKTITVLSANVFQENTNYDAFTSLIHKYEPDIFLTMESDNNWEKALAVLEEKYPYSIKIGLDNTYGMHFYSKLEIANHNIHYFVADDLPSIEAKISTSDGFKFTFFAVHPPPPSPTEESNSKERDGELLSIAKRIKQNSDTCVVVGDFNNVAWAKSSILFRKTSETLDGRMGRGFISSFHTKYWFLRFPIDLMFHTADVFIEDLKTLEPFGSDHFPIYSKFFINKKSSKQAHLTENLEEGEHEDVEEIISEGINEKSDNRN</sequence>
<accession>A0A1H2WUP3</accession>
<evidence type="ECO:0000259" key="3">
    <source>
        <dbReference type="Pfam" id="PF03372"/>
    </source>
</evidence>
<feature type="transmembrane region" description="Helical" evidence="2">
    <location>
        <begin position="7"/>
        <end position="26"/>
    </location>
</feature>
<dbReference type="OrthoDB" id="9796594at2"/>
<evidence type="ECO:0000256" key="2">
    <source>
        <dbReference type="SAM" id="Phobius"/>
    </source>
</evidence>
<dbReference type="GO" id="GO:0004527">
    <property type="term" value="F:exonuclease activity"/>
    <property type="evidence" value="ECO:0007669"/>
    <property type="project" value="UniProtKB-KW"/>
</dbReference>
<name>A0A1H2WUP3_9FLAO</name>
<keyword evidence="4" id="KW-0540">Nuclease</keyword>
<proteinExistence type="predicted"/>
<evidence type="ECO:0000313" key="4">
    <source>
        <dbReference type="EMBL" id="SDW84285.1"/>
    </source>
</evidence>
<dbReference type="STRING" id="229203.SAMN05444338_10562"/>
<keyword evidence="2" id="KW-0472">Membrane</keyword>
<dbReference type="Pfam" id="PF03372">
    <property type="entry name" value="Exo_endo_phos"/>
    <property type="match status" value="1"/>
</dbReference>
<keyword evidence="5" id="KW-1185">Reference proteome</keyword>
<dbReference type="Gene3D" id="3.60.10.10">
    <property type="entry name" value="Endonuclease/exonuclease/phosphatase"/>
    <property type="match status" value="1"/>
</dbReference>
<dbReference type="EMBL" id="FNMV01000005">
    <property type="protein sequence ID" value="SDW84285.1"/>
    <property type="molecule type" value="Genomic_DNA"/>
</dbReference>
<keyword evidence="4" id="KW-0255">Endonuclease</keyword>
<dbReference type="InterPro" id="IPR005135">
    <property type="entry name" value="Endo/exonuclease/phosphatase"/>
</dbReference>
<keyword evidence="4" id="KW-0378">Hydrolase</keyword>
<keyword evidence="2" id="KW-0812">Transmembrane</keyword>
<protein>
    <submittedName>
        <fullName evidence="4">Uncharacterized conserved protein YafD, endonuclease/exonuclease/phosphatase (EEP) superfamily</fullName>
    </submittedName>
</protein>
<feature type="compositionally biased region" description="Acidic residues" evidence="1">
    <location>
        <begin position="334"/>
        <end position="343"/>
    </location>
</feature>
<gene>
    <name evidence="4" type="ORF">SAMN05444338_10562</name>
</gene>
<evidence type="ECO:0000256" key="1">
    <source>
        <dbReference type="SAM" id="MobiDB-lite"/>
    </source>
</evidence>
<keyword evidence="4" id="KW-0269">Exonuclease</keyword>
<dbReference type="GO" id="GO:0004519">
    <property type="term" value="F:endonuclease activity"/>
    <property type="evidence" value="ECO:0007669"/>
    <property type="project" value="UniProtKB-KW"/>
</dbReference>
<feature type="region of interest" description="Disordered" evidence="1">
    <location>
        <begin position="334"/>
        <end position="355"/>
    </location>
</feature>
<dbReference type="Proteomes" id="UP000198569">
    <property type="component" value="Unassembled WGS sequence"/>
</dbReference>
<dbReference type="AlphaFoldDB" id="A0A1H2WUP3"/>
<organism evidence="4 5">
    <name type="scientific">Flavobacterium degerlachei</name>
    <dbReference type="NCBI Taxonomy" id="229203"/>
    <lineage>
        <taxon>Bacteria</taxon>
        <taxon>Pseudomonadati</taxon>
        <taxon>Bacteroidota</taxon>
        <taxon>Flavobacteriia</taxon>
        <taxon>Flavobacteriales</taxon>
        <taxon>Flavobacteriaceae</taxon>
        <taxon>Flavobacterium</taxon>
    </lineage>
</organism>
<dbReference type="SUPFAM" id="SSF56219">
    <property type="entry name" value="DNase I-like"/>
    <property type="match status" value="1"/>
</dbReference>
<evidence type="ECO:0000313" key="5">
    <source>
        <dbReference type="Proteomes" id="UP000198569"/>
    </source>
</evidence>
<reference evidence="5" key="1">
    <citation type="submission" date="2016-10" db="EMBL/GenBank/DDBJ databases">
        <authorList>
            <person name="Varghese N."/>
            <person name="Submissions S."/>
        </authorList>
    </citation>
    <scope>NUCLEOTIDE SEQUENCE [LARGE SCALE GENOMIC DNA]</scope>
    <source>
        <strain evidence="5">DSM 15718</strain>
    </source>
</reference>
<dbReference type="InterPro" id="IPR036691">
    <property type="entry name" value="Endo/exonu/phosph_ase_sf"/>
</dbReference>